<keyword evidence="1" id="KW-1133">Transmembrane helix</keyword>
<feature type="transmembrane region" description="Helical" evidence="1">
    <location>
        <begin position="43"/>
        <end position="64"/>
    </location>
</feature>
<evidence type="ECO:0000313" key="4">
    <source>
        <dbReference type="Proteomes" id="UP001209803"/>
    </source>
</evidence>
<keyword evidence="4" id="KW-1185">Reference proteome</keyword>
<keyword evidence="1" id="KW-0812">Transmembrane</keyword>
<dbReference type="InterPro" id="IPR050697">
    <property type="entry name" value="Adenylyl/Guanylyl_Cyclase_3/4"/>
</dbReference>
<dbReference type="PANTHER" id="PTHR43081">
    <property type="entry name" value="ADENYLATE CYCLASE, TERMINAL-DIFFERENTIATION SPECIFIC-RELATED"/>
    <property type="match status" value="1"/>
</dbReference>
<name>A0ABY8F104_9HYPH</name>
<reference evidence="3 4" key="1">
    <citation type="submission" date="2023-03" db="EMBL/GenBank/DDBJ databases">
        <title>Roseibium porphyridii sp. nov. and Roseibium rhodosorbium sp. nov. isolated from marine algae, Porphyridium cruentum and Rhodosorus marinus, respectively.</title>
        <authorList>
            <person name="Lee M.W."/>
            <person name="Choi B.J."/>
            <person name="Lee J.K."/>
            <person name="Choi D.G."/>
            <person name="Baek J.H."/>
            <person name="Bayburt H."/>
            <person name="Kim J.M."/>
            <person name="Han D.M."/>
            <person name="Kim K.H."/>
            <person name="Jeon C.O."/>
        </authorList>
    </citation>
    <scope>NUCLEOTIDE SEQUENCE [LARGE SCALE GENOMIC DNA]</scope>
    <source>
        <strain evidence="3 4">KMA01</strain>
    </source>
</reference>
<keyword evidence="1" id="KW-0472">Membrane</keyword>
<dbReference type="Gene3D" id="3.30.70.1230">
    <property type="entry name" value="Nucleotide cyclase"/>
    <property type="match status" value="1"/>
</dbReference>
<gene>
    <name evidence="3" type="ORF">K1718_23695</name>
</gene>
<feature type="transmembrane region" description="Helical" evidence="1">
    <location>
        <begin position="118"/>
        <end position="138"/>
    </location>
</feature>
<dbReference type="RefSeq" id="WP_265680623.1">
    <property type="nucleotide sequence ID" value="NZ_CP120863.1"/>
</dbReference>
<organism evidence="3 4">
    <name type="scientific">Roseibium porphyridii</name>
    <dbReference type="NCBI Taxonomy" id="2866279"/>
    <lineage>
        <taxon>Bacteria</taxon>
        <taxon>Pseudomonadati</taxon>
        <taxon>Pseudomonadota</taxon>
        <taxon>Alphaproteobacteria</taxon>
        <taxon>Hyphomicrobiales</taxon>
        <taxon>Stappiaceae</taxon>
        <taxon>Roseibium</taxon>
    </lineage>
</organism>
<accession>A0ABY8F104</accession>
<dbReference type="InterPro" id="IPR001054">
    <property type="entry name" value="A/G_cyclase"/>
</dbReference>
<sequence>MPAANRLSRNLRKILLITALSGLAGLMIGVVRAGENNFAIEAAYGALTGTIIGCGCTCFEFIGFSNSRLRAARRLPPVALLIGRTLAYSLVILFGLGISSVLVGDVLPWQEPEFSEVFLISATVAFFMSGAVEVTRLLGSEATLSLVSGRYNTPRLETRVVLFADLVGSTALAEKIGELEFHVFLQDVALDLAGPIEDTRGAVHRYVGDAVIVTWPLESGVKQADCLSCALEMHRTLATHASRYRKRFGTEPSLRVALHCGQVAAGEIGDWKKEIALLGDTMNTTARIERAANSLGSDTVLSDALVKHLPEQARTSLRRLPDYKAHGKQEPLRLWTTKI</sequence>
<dbReference type="CDD" id="cd07302">
    <property type="entry name" value="CHD"/>
    <property type="match status" value="1"/>
</dbReference>
<dbReference type="SUPFAM" id="SSF55073">
    <property type="entry name" value="Nucleotide cyclase"/>
    <property type="match status" value="1"/>
</dbReference>
<dbReference type="PANTHER" id="PTHR43081:SF1">
    <property type="entry name" value="ADENYLATE CYCLASE, TERMINAL-DIFFERENTIATION SPECIFIC"/>
    <property type="match status" value="1"/>
</dbReference>
<dbReference type="SMART" id="SM00044">
    <property type="entry name" value="CYCc"/>
    <property type="match status" value="1"/>
</dbReference>
<dbReference type="Proteomes" id="UP001209803">
    <property type="component" value="Chromosome"/>
</dbReference>
<feature type="transmembrane region" description="Helical" evidence="1">
    <location>
        <begin position="85"/>
        <end position="106"/>
    </location>
</feature>
<evidence type="ECO:0000259" key="2">
    <source>
        <dbReference type="PROSITE" id="PS50125"/>
    </source>
</evidence>
<proteinExistence type="predicted"/>
<protein>
    <submittedName>
        <fullName evidence="3">Adenylate/guanylate cyclase domain-containing protein</fullName>
    </submittedName>
</protein>
<feature type="domain" description="Guanylate cyclase" evidence="2">
    <location>
        <begin position="160"/>
        <end position="289"/>
    </location>
</feature>
<dbReference type="Pfam" id="PF00211">
    <property type="entry name" value="Guanylate_cyc"/>
    <property type="match status" value="1"/>
</dbReference>
<dbReference type="EMBL" id="CP120863">
    <property type="protein sequence ID" value="WFE89128.1"/>
    <property type="molecule type" value="Genomic_DNA"/>
</dbReference>
<evidence type="ECO:0000313" key="3">
    <source>
        <dbReference type="EMBL" id="WFE89128.1"/>
    </source>
</evidence>
<evidence type="ECO:0000256" key="1">
    <source>
        <dbReference type="SAM" id="Phobius"/>
    </source>
</evidence>
<dbReference type="PROSITE" id="PS50125">
    <property type="entry name" value="GUANYLATE_CYCLASE_2"/>
    <property type="match status" value="1"/>
</dbReference>
<dbReference type="InterPro" id="IPR029787">
    <property type="entry name" value="Nucleotide_cyclase"/>
</dbReference>